<evidence type="ECO:0000313" key="2">
    <source>
        <dbReference type="Proteomes" id="UP001153714"/>
    </source>
</evidence>
<evidence type="ECO:0000313" key="1">
    <source>
        <dbReference type="EMBL" id="CAG9788944.1"/>
    </source>
</evidence>
<dbReference type="EMBL" id="OU893333">
    <property type="protein sequence ID" value="CAG9788944.1"/>
    <property type="molecule type" value="Genomic_DNA"/>
</dbReference>
<dbReference type="OrthoDB" id="6344756at2759"/>
<sequence length="171" mass="19097">MYRKDYNFGVHKIKSWTETSLFALGKVLNFFPVGGERECQPSSYTAARAGICLNQYDCHQRDGRAAGDCAHGLGVCCVSNKRNMKLAEGPWRIMHGLERDYWNQHVHMIFSKIICSFNFVLIQPLALAHSNSLACFVAIRAGRTLRNIRACLAGAMWAARQCSAALVIDAK</sequence>
<reference evidence="1" key="2">
    <citation type="submission" date="2022-10" db="EMBL/GenBank/DDBJ databases">
        <authorList>
            <consortium name="ENA_rothamsted_submissions"/>
            <consortium name="culmorum"/>
            <person name="King R."/>
        </authorList>
    </citation>
    <scope>NUCLEOTIDE SEQUENCE</scope>
</reference>
<keyword evidence="2" id="KW-1185">Reference proteome</keyword>
<accession>A0A9N9R3Y6</accession>
<dbReference type="Proteomes" id="UP001153714">
    <property type="component" value="Chromosome 2"/>
</dbReference>
<reference evidence="1" key="1">
    <citation type="submission" date="2021-12" db="EMBL/GenBank/DDBJ databases">
        <authorList>
            <person name="King R."/>
        </authorList>
    </citation>
    <scope>NUCLEOTIDE SEQUENCE</scope>
</reference>
<gene>
    <name evidence="1" type="ORF">DIATSA_LOCUS6719</name>
</gene>
<name>A0A9N9R3Y6_9NEOP</name>
<protein>
    <submittedName>
        <fullName evidence="1">Uncharacterized protein</fullName>
    </submittedName>
</protein>
<organism evidence="1 2">
    <name type="scientific">Diatraea saccharalis</name>
    <name type="common">sugarcane borer</name>
    <dbReference type="NCBI Taxonomy" id="40085"/>
    <lineage>
        <taxon>Eukaryota</taxon>
        <taxon>Metazoa</taxon>
        <taxon>Ecdysozoa</taxon>
        <taxon>Arthropoda</taxon>
        <taxon>Hexapoda</taxon>
        <taxon>Insecta</taxon>
        <taxon>Pterygota</taxon>
        <taxon>Neoptera</taxon>
        <taxon>Endopterygota</taxon>
        <taxon>Lepidoptera</taxon>
        <taxon>Glossata</taxon>
        <taxon>Ditrysia</taxon>
        <taxon>Pyraloidea</taxon>
        <taxon>Crambidae</taxon>
        <taxon>Crambinae</taxon>
        <taxon>Diatraea</taxon>
    </lineage>
</organism>
<proteinExistence type="predicted"/>
<dbReference type="AlphaFoldDB" id="A0A9N9R3Y6"/>